<comment type="caution">
    <text evidence="1">The sequence shown here is derived from an EMBL/GenBank/DDBJ whole genome shotgun (WGS) entry which is preliminary data.</text>
</comment>
<gene>
    <name evidence="1" type="ORF">VSR83_17565</name>
</gene>
<accession>A0ACC6RK12</accession>
<evidence type="ECO:0000313" key="2">
    <source>
        <dbReference type="Proteomes" id="UP001392318"/>
    </source>
</evidence>
<reference evidence="1" key="1">
    <citation type="submission" date="2024-01" db="EMBL/GenBank/DDBJ databases">
        <title>The diversity of rhizobia nodulating Mimosa spp. in eleven states of Brazil covering several biomes is determined by host plant, location, and edaphic factors.</title>
        <authorList>
            <person name="Rouws L."/>
            <person name="Barauna A."/>
            <person name="Beukes C."/>
            <person name="De Faria S.M."/>
            <person name="Gross E."/>
            <person name="Dos Reis Junior F.B."/>
            <person name="Simon M."/>
            <person name="Maluk M."/>
            <person name="Odee D.W."/>
            <person name="Kenicer G."/>
            <person name="Young J.P.W."/>
            <person name="Reis V.M."/>
            <person name="Zilli J."/>
            <person name="James E.K."/>
        </authorList>
    </citation>
    <scope>NUCLEOTIDE SEQUENCE</scope>
    <source>
        <strain evidence="1">JPY452</strain>
    </source>
</reference>
<evidence type="ECO:0000313" key="1">
    <source>
        <dbReference type="EMBL" id="MEM5401881.1"/>
    </source>
</evidence>
<proteinExistence type="predicted"/>
<dbReference type="Proteomes" id="UP001392318">
    <property type="component" value="Unassembled WGS sequence"/>
</dbReference>
<dbReference type="EMBL" id="JAYMRU010000012">
    <property type="protein sequence ID" value="MEM5401881.1"/>
    <property type="molecule type" value="Genomic_DNA"/>
</dbReference>
<organism evidence="1 2">
    <name type="scientific">Paraburkholderia unamae</name>
    <dbReference type="NCBI Taxonomy" id="219649"/>
    <lineage>
        <taxon>Bacteria</taxon>
        <taxon>Pseudomonadati</taxon>
        <taxon>Pseudomonadota</taxon>
        <taxon>Betaproteobacteria</taxon>
        <taxon>Burkholderiales</taxon>
        <taxon>Burkholderiaceae</taxon>
        <taxon>Paraburkholderia</taxon>
    </lineage>
</organism>
<protein>
    <submittedName>
        <fullName evidence="1">Type II toxin-antitoxin system RelE/ParE family toxin</fullName>
    </submittedName>
</protein>
<name>A0ACC6RK12_9BURK</name>
<sequence length="107" mass="12220">MSVKVIPTGKAMSDLEVIARHVKKFNDAATARKVVNALLDEAERLGQDHFHRLGEELDGYDGPPAREVHRWVCLAGRYELHYEVLPPYAEEPATIAILRVWDTRQDR</sequence>
<keyword evidence="2" id="KW-1185">Reference proteome</keyword>